<dbReference type="Proteomes" id="UP000095751">
    <property type="component" value="Unassembled WGS sequence"/>
</dbReference>
<feature type="region of interest" description="Disordered" evidence="1">
    <location>
        <begin position="242"/>
        <end position="283"/>
    </location>
</feature>
<organism evidence="2 3">
    <name type="scientific">Fragilariopsis cylindrus CCMP1102</name>
    <dbReference type="NCBI Taxonomy" id="635003"/>
    <lineage>
        <taxon>Eukaryota</taxon>
        <taxon>Sar</taxon>
        <taxon>Stramenopiles</taxon>
        <taxon>Ochrophyta</taxon>
        <taxon>Bacillariophyta</taxon>
        <taxon>Bacillariophyceae</taxon>
        <taxon>Bacillariophycidae</taxon>
        <taxon>Bacillariales</taxon>
        <taxon>Bacillariaceae</taxon>
        <taxon>Fragilariopsis</taxon>
    </lineage>
</organism>
<protein>
    <recommendedName>
        <fullName evidence="4">Nucleotide-diphospho-sugar transferase domain-containing protein</fullName>
    </recommendedName>
</protein>
<evidence type="ECO:0008006" key="4">
    <source>
        <dbReference type="Google" id="ProtNLM"/>
    </source>
</evidence>
<dbReference type="InParanoid" id="A0A1E7EPJ0"/>
<dbReference type="SUPFAM" id="SSF53448">
    <property type="entry name" value="Nucleotide-diphospho-sugar transferases"/>
    <property type="match status" value="1"/>
</dbReference>
<reference evidence="2 3" key="1">
    <citation type="submission" date="2016-09" db="EMBL/GenBank/DDBJ databases">
        <title>Extensive genetic diversity and differential bi-allelic expression allows diatom success in the polar Southern Ocean.</title>
        <authorList>
            <consortium name="DOE Joint Genome Institute"/>
            <person name="Mock T."/>
            <person name="Otillar R.P."/>
            <person name="Strauss J."/>
            <person name="Dupont C."/>
            <person name="Frickenhaus S."/>
            <person name="Maumus F."/>
            <person name="Mcmullan M."/>
            <person name="Sanges R."/>
            <person name="Schmutz J."/>
            <person name="Toseland A."/>
            <person name="Valas R."/>
            <person name="Veluchamy A."/>
            <person name="Ward B.J."/>
            <person name="Allen A."/>
            <person name="Barry K."/>
            <person name="Falciatore A."/>
            <person name="Ferrante M."/>
            <person name="Fortunato A.E."/>
            <person name="Gloeckner G."/>
            <person name="Gruber A."/>
            <person name="Hipkin R."/>
            <person name="Janech M."/>
            <person name="Kroth P."/>
            <person name="Leese F."/>
            <person name="Lindquist E."/>
            <person name="Lyon B.R."/>
            <person name="Martin J."/>
            <person name="Mayer C."/>
            <person name="Parker M."/>
            <person name="Quesneville H."/>
            <person name="Raymond J."/>
            <person name="Uhlig C."/>
            <person name="Valentin K.U."/>
            <person name="Worden A.Z."/>
            <person name="Armbrust E.V."/>
            <person name="Bowler C."/>
            <person name="Green B."/>
            <person name="Moulton V."/>
            <person name="Van Oosterhout C."/>
            <person name="Grigoriev I."/>
        </authorList>
    </citation>
    <scope>NUCLEOTIDE SEQUENCE [LARGE SCALE GENOMIC DNA]</scope>
    <source>
        <strain evidence="2 3">CCMP1102</strain>
    </source>
</reference>
<sequence>MLPEWRLFLKHALTAKNDTADESSRSELDGRVGIGGYFRLFAHEVIMPYSSSEQCSLDGGDRSGKSCDNRDLEEAVYMDTDVIVMANLNDLMTATQQTILARVERVGLPRPLWIWNGNSGFAVIDLTNYNYMWLLASQTPRVTAVPFNSPNMKLLIPKKEKGQYILQSIADRYPNVTAKIAMQWDIHVGHGYRQLPQKLFDDGRDVGFLRFTAPSHFGGNFMDLGGTDKWCKFSNNCNHTDTIPGGDMDKPSPIHSGWSYESGEDQYDEGSLGSTTDTKERKQ</sequence>
<evidence type="ECO:0000256" key="1">
    <source>
        <dbReference type="SAM" id="MobiDB-lite"/>
    </source>
</evidence>
<accession>A0A1E7EPJ0</accession>
<evidence type="ECO:0000313" key="3">
    <source>
        <dbReference type="Proteomes" id="UP000095751"/>
    </source>
</evidence>
<dbReference type="EMBL" id="KV784384">
    <property type="protein sequence ID" value="OEU07717.1"/>
    <property type="molecule type" value="Genomic_DNA"/>
</dbReference>
<dbReference type="InterPro" id="IPR029044">
    <property type="entry name" value="Nucleotide-diphossugar_trans"/>
</dbReference>
<gene>
    <name evidence="2" type="ORF">FRACYDRAFT_250740</name>
</gene>
<evidence type="ECO:0000313" key="2">
    <source>
        <dbReference type="EMBL" id="OEU07717.1"/>
    </source>
</evidence>
<dbReference type="AlphaFoldDB" id="A0A1E7EPJ0"/>
<dbReference type="KEGG" id="fcy:FRACYDRAFT_250740"/>
<name>A0A1E7EPJ0_9STRA</name>
<proteinExistence type="predicted"/>
<keyword evidence="3" id="KW-1185">Reference proteome</keyword>